<evidence type="ECO:0000256" key="1">
    <source>
        <dbReference type="SAM" id="Phobius"/>
    </source>
</evidence>
<dbReference type="RefSeq" id="WP_338550896.1">
    <property type="nucleotide sequence ID" value="NZ_CP146069.1"/>
</dbReference>
<organism evidence="2 3">
    <name type="scientific">Roseovarius phycicola</name>
    <dbReference type="NCBI Taxonomy" id="3080976"/>
    <lineage>
        <taxon>Bacteria</taxon>
        <taxon>Pseudomonadati</taxon>
        <taxon>Pseudomonadota</taxon>
        <taxon>Alphaproteobacteria</taxon>
        <taxon>Rhodobacterales</taxon>
        <taxon>Roseobacteraceae</taxon>
        <taxon>Roseovarius</taxon>
    </lineage>
</organism>
<feature type="transmembrane region" description="Helical" evidence="1">
    <location>
        <begin position="20"/>
        <end position="41"/>
    </location>
</feature>
<keyword evidence="1" id="KW-1133">Transmembrane helix</keyword>
<evidence type="ECO:0000313" key="2">
    <source>
        <dbReference type="EMBL" id="WWR48072.1"/>
    </source>
</evidence>
<name>A0ABZ2HJC8_9RHOB</name>
<reference evidence="2 3" key="1">
    <citation type="submission" date="2023-10" db="EMBL/GenBank/DDBJ databases">
        <title>Roseovarius strain S88 nov., isolated from a marine algae.</title>
        <authorList>
            <person name="Lee M.W."/>
            <person name="Lee J.K."/>
            <person name="Kim J.M."/>
            <person name="Choi D.G."/>
            <person name="Baek J.H."/>
            <person name="Bayburt H."/>
            <person name="Jung J.J."/>
            <person name="Han D.M."/>
            <person name="Jeon C.O."/>
        </authorList>
    </citation>
    <scope>NUCLEOTIDE SEQUENCE [LARGE SCALE GENOMIC DNA]</scope>
    <source>
        <strain evidence="2 3">S88</strain>
    </source>
</reference>
<protein>
    <recommendedName>
        <fullName evidence="4">Major facilitator superfamily (MFS) profile domain-containing protein</fullName>
    </recommendedName>
</protein>
<accession>A0ABZ2HJC8</accession>
<feature type="transmembrane region" description="Helical" evidence="1">
    <location>
        <begin position="47"/>
        <end position="69"/>
    </location>
</feature>
<evidence type="ECO:0000313" key="3">
    <source>
        <dbReference type="Proteomes" id="UP001364156"/>
    </source>
</evidence>
<keyword evidence="3" id="KW-1185">Reference proteome</keyword>
<keyword evidence="1" id="KW-0472">Membrane</keyword>
<dbReference type="EMBL" id="CP146069">
    <property type="protein sequence ID" value="WWR48072.1"/>
    <property type="molecule type" value="Genomic_DNA"/>
</dbReference>
<sequence length="80" mass="8422">MNIPKSKYTAIVSAVSTGGYVLKGLLLLAPVLSCALALIVYLADGGFWMILAAFFLAGPLCLLVIGLILDRRPDDSGDPK</sequence>
<dbReference type="Proteomes" id="UP001364156">
    <property type="component" value="Chromosome"/>
</dbReference>
<gene>
    <name evidence="2" type="ORF">RZ517_07860</name>
</gene>
<proteinExistence type="predicted"/>
<evidence type="ECO:0008006" key="4">
    <source>
        <dbReference type="Google" id="ProtNLM"/>
    </source>
</evidence>
<keyword evidence="1" id="KW-0812">Transmembrane</keyword>